<dbReference type="Pfam" id="PF03009">
    <property type="entry name" value="GDPD"/>
    <property type="match status" value="1"/>
</dbReference>
<evidence type="ECO:0000259" key="5">
    <source>
        <dbReference type="PROSITE" id="PS51704"/>
    </source>
</evidence>
<dbReference type="Gene3D" id="3.20.20.190">
    <property type="entry name" value="Phosphatidylinositol (PI) phosphodiesterase"/>
    <property type="match status" value="1"/>
</dbReference>
<dbReference type="AlphaFoldDB" id="A0A146LWU3"/>
<keyword evidence="2" id="KW-0378">Hydrolase</keyword>
<dbReference type="GO" id="GO:2001070">
    <property type="term" value="F:starch binding"/>
    <property type="evidence" value="ECO:0007669"/>
    <property type="project" value="InterPro"/>
</dbReference>
<name>A0A146LWU3_LYGHE</name>
<accession>A0A146LWU3</accession>
<dbReference type="Pfam" id="PF00686">
    <property type="entry name" value="CBM_20"/>
    <property type="match status" value="1"/>
</dbReference>
<dbReference type="Gene3D" id="2.60.40.10">
    <property type="entry name" value="Immunoglobulins"/>
    <property type="match status" value="1"/>
</dbReference>
<dbReference type="GO" id="GO:0047389">
    <property type="term" value="F:glycerophosphocholine phosphodiesterase activity"/>
    <property type="evidence" value="ECO:0007669"/>
    <property type="project" value="TreeGrafter"/>
</dbReference>
<dbReference type="FunFam" id="3.20.20.190:FF:000032">
    <property type="entry name" value="Glycerophosphoryl diester phosphodiesterase, putative"/>
    <property type="match status" value="1"/>
</dbReference>
<dbReference type="PROSITE" id="PS51166">
    <property type="entry name" value="CBM20"/>
    <property type="match status" value="1"/>
</dbReference>
<dbReference type="Pfam" id="PF25329">
    <property type="entry name" value="C2_GDE1"/>
    <property type="match status" value="1"/>
</dbReference>
<gene>
    <name evidence="6" type="primary">GPCPD1_0</name>
    <name evidence="6" type="ORF">g.68369</name>
</gene>
<dbReference type="InterPro" id="IPR017946">
    <property type="entry name" value="PLC-like_Pdiesterase_TIM-brl"/>
</dbReference>
<feature type="domain" description="CBM20" evidence="4">
    <location>
        <begin position="34"/>
        <end position="155"/>
    </location>
</feature>
<proteinExistence type="inferred from homology"/>
<dbReference type="PANTHER" id="PTHR22958">
    <property type="entry name" value="GLYCEROPHOSPHORYL DIESTER PHOSPHODIESTERASE"/>
    <property type="match status" value="1"/>
</dbReference>
<comment type="similarity">
    <text evidence="1">Belongs to the glycerophosphoryl diester phosphodiesterase family.</text>
</comment>
<feature type="non-terminal residue" evidence="6">
    <location>
        <position position="774"/>
    </location>
</feature>
<dbReference type="InterPro" id="IPR051578">
    <property type="entry name" value="GDPD"/>
</dbReference>
<evidence type="ECO:0000256" key="3">
    <source>
        <dbReference type="SAM" id="MobiDB-lite"/>
    </source>
</evidence>
<dbReference type="SUPFAM" id="SSF49452">
    <property type="entry name" value="Starch-binding domain-like"/>
    <property type="match status" value="1"/>
</dbReference>
<dbReference type="InterPro" id="IPR030395">
    <property type="entry name" value="GP_PDE_dom"/>
</dbReference>
<dbReference type="InterPro" id="IPR013783">
    <property type="entry name" value="Ig-like_fold"/>
</dbReference>
<dbReference type="InterPro" id="IPR057506">
    <property type="entry name" value="C2_GPCPD1"/>
</dbReference>
<dbReference type="PROSITE" id="PS51704">
    <property type="entry name" value="GP_PDE"/>
    <property type="match status" value="1"/>
</dbReference>
<dbReference type="EMBL" id="GDHC01006498">
    <property type="protein sequence ID" value="JAQ12131.1"/>
    <property type="molecule type" value="Transcribed_RNA"/>
</dbReference>
<dbReference type="GO" id="GO:0046475">
    <property type="term" value="P:glycerophospholipid catabolic process"/>
    <property type="evidence" value="ECO:0007669"/>
    <property type="project" value="TreeGrafter"/>
</dbReference>
<sequence length="774" mass="88764">MMRWWTNEAYLKKKSESAEAKLESEEISEDTGVTILEGLTPWKFRVRADINAGEIVAVTGNCDTLGNWKHDKVFFLTKERDDDNGTIWSGTTQIPLNIQVEYRYVIMIIVEPDGHRESQKHHVVRRWETNRNPRIIPKRELYNDKIKDGNSPGGSEPDVLGYYDHKEMISRGWLTTETAIQLKLFNNNLQLWKSKLKNQKIFVKVTPINLTRNSITQDIQSADDGLSLETMDISDKTEGWPVVEVAVLNQRDQQFKLQDQFGKEFVEGEFMVFQVLLPSPVSMAMMMDFYAYPKTSEKVEPPYHAGFSYFLPNAMKNSEGQIVVPITSVRNRPIGEVTVEYLRVKPTPHYTCDMSYSLHRQWKESWHGLDVGHRGAGTSFRGDIKQCAEVRENTIASLKSAASHGADFVEFDVQLSRDLVPVLYHDFYVAIAMKRKKQLIAEDTIQLPVKDLSLEQLQRLKDKSQGPELSKVLHFSELEEDEALFHVHEQVNSSKFSDEHLEEHQPFPTLQQALEILDPSVGFNIEIKWTMQLKDGTYELYHPFDLNLYLDTVLEVVLRFAGERNIVFSCFHPDICSMIRLKQNKYPVMFLTQGITDKYPAYHDPRCLNVPIAVHFAVNMDILGINVHTEDLLRDSSQVELVKRAGLVLFCWGDDNNDLATNKHLKELGIHAVIYDRIDQIGTKEVKESIFRLEAKGHERMLIKAAAERADKDEYLHPTPLSPDIPIRTEEEETGSQSDTKPADPEFMWPSRTIAELQAGSTNHNNTSEVTKPV</sequence>
<dbReference type="InterPro" id="IPR002044">
    <property type="entry name" value="CBM20"/>
</dbReference>
<dbReference type="SMART" id="SM01065">
    <property type="entry name" value="CBM_2"/>
    <property type="match status" value="1"/>
</dbReference>
<evidence type="ECO:0000256" key="2">
    <source>
        <dbReference type="ARBA" id="ARBA00022801"/>
    </source>
</evidence>
<organism evidence="6">
    <name type="scientific">Lygus hesperus</name>
    <name type="common">Western plant bug</name>
    <dbReference type="NCBI Taxonomy" id="30085"/>
    <lineage>
        <taxon>Eukaryota</taxon>
        <taxon>Metazoa</taxon>
        <taxon>Ecdysozoa</taxon>
        <taxon>Arthropoda</taxon>
        <taxon>Hexapoda</taxon>
        <taxon>Insecta</taxon>
        <taxon>Pterygota</taxon>
        <taxon>Neoptera</taxon>
        <taxon>Paraneoptera</taxon>
        <taxon>Hemiptera</taxon>
        <taxon>Heteroptera</taxon>
        <taxon>Panheteroptera</taxon>
        <taxon>Cimicomorpha</taxon>
        <taxon>Miridae</taxon>
        <taxon>Mirini</taxon>
        <taxon>Lygus</taxon>
    </lineage>
</organism>
<protein>
    <submittedName>
        <fullName evidence="6">Glycerophosphocholine phosphodiesterase GPCPD1</fullName>
    </submittedName>
</protein>
<evidence type="ECO:0000259" key="4">
    <source>
        <dbReference type="PROSITE" id="PS51166"/>
    </source>
</evidence>
<reference evidence="6" key="1">
    <citation type="journal article" date="2016" name="Gigascience">
        <title>De novo construction of an expanded transcriptome assembly for the western tarnished plant bug, Lygus hesperus.</title>
        <authorList>
            <person name="Tassone E.E."/>
            <person name="Geib S.M."/>
            <person name="Hall B."/>
            <person name="Fabrick J.A."/>
            <person name="Brent C.S."/>
            <person name="Hull J.J."/>
        </authorList>
    </citation>
    <scope>NUCLEOTIDE SEQUENCE</scope>
</reference>
<evidence type="ECO:0000256" key="1">
    <source>
        <dbReference type="ARBA" id="ARBA00007277"/>
    </source>
</evidence>
<evidence type="ECO:0000313" key="6">
    <source>
        <dbReference type="EMBL" id="JAQ12131.1"/>
    </source>
</evidence>
<feature type="domain" description="GP-PDE" evidence="5">
    <location>
        <begin position="368"/>
        <end position="685"/>
    </location>
</feature>
<dbReference type="PANTHER" id="PTHR22958:SF1">
    <property type="entry name" value="GLYCEROPHOSPHOCHOLINE PHOSPHODIESTERASE GPCPD1"/>
    <property type="match status" value="1"/>
</dbReference>
<dbReference type="SUPFAM" id="SSF51695">
    <property type="entry name" value="PLC-like phosphodiesterases"/>
    <property type="match status" value="1"/>
</dbReference>
<dbReference type="InterPro" id="IPR013784">
    <property type="entry name" value="Carb-bd-like_fold"/>
</dbReference>
<feature type="region of interest" description="Disordered" evidence="3">
    <location>
        <begin position="713"/>
        <end position="774"/>
    </location>
</feature>
<feature type="compositionally biased region" description="Polar residues" evidence="3">
    <location>
        <begin position="759"/>
        <end position="774"/>
    </location>
</feature>